<evidence type="ECO:0000259" key="2">
    <source>
        <dbReference type="Pfam" id="PF00656"/>
    </source>
</evidence>
<dbReference type="Pfam" id="PF00656">
    <property type="entry name" value="Peptidase_C14"/>
    <property type="match status" value="1"/>
</dbReference>
<feature type="repeat" description="WD" evidence="1">
    <location>
        <begin position="686"/>
        <end position="719"/>
    </location>
</feature>
<dbReference type="InterPro" id="IPR011047">
    <property type="entry name" value="Quinoprotein_ADH-like_sf"/>
</dbReference>
<dbReference type="GO" id="GO:0004197">
    <property type="term" value="F:cysteine-type endopeptidase activity"/>
    <property type="evidence" value="ECO:0007669"/>
    <property type="project" value="InterPro"/>
</dbReference>
<protein>
    <recommendedName>
        <fullName evidence="2">Peptidase C14 caspase domain-containing protein</fullName>
    </recommendedName>
</protein>
<feature type="domain" description="Peptidase C14 caspase" evidence="2">
    <location>
        <begin position="1038"/>
        <end position="1272"/>
    </location>
</feature>
<dbReference type="Gene3D" id="2.130.10.10">
    <property type="entry name" value="YVTN repeat-like/Quinoprotein amine dehydrogenase"/>
    <property type="match status" value="3"/>
</dbReference>
<dbReference type="SMART" id="SM00320">
    <property type="entry name" value="WD40"/>
    <property type="match status" value="3"/>
</dbReference>
<dbReference type="Pfam" id="PF00400">
    <property type="entry name" value="WD40"/>
    <property type="match status" value="2"/>
</dbReference>
<evidence type="ECO:0000256" key="1">
    <source>
        <dbReference type="PROSITE-ProRule" id="PRU00221"/>
    </source>
</evidence>
<evidence type="ECO:0000313" key="3">
    <source>
        <dbReference type="EMBL" id="PQO40668.1"/>
    </source>
</evidence>
<dbReference type="InterPro" id="IPR029030">
    <property type="entry name" value="Caspase-like_dom_sf"/>
</dbReference>
<comment type="caution">
    <text evidence="3">The sequence shown here is derived from an EMBL/GenBank/DDBJ whole genome shotgun (WGS) entry which is preliminary data.</text>
</comment>
<dbReference type="PANTHER" id="PTHR19879">
    <property type="entry name" value="TRANSCRIPTION INITIATION FACTOR TFIID"/>
    <property type="match status" value="1"/>
</dbReference>
<gene>
    <name evidence="3" type="ORF">C5Y98_05450</name>
</gene>
<dbReference type="PROSITE" id="PS50082">
    <property type="entry name" value="WD_REPEATS_2"/>
    <property type="match status" value="2"/>
</dbReference>
<keyword evidence="1" id="KW-0853">WD repeat</keyword>
<sequence length="1290" mass="140810">MLLASGAVRTLKIESRAAAAPLWAKIWDAPQKTPIMANKAILLAEKRTHRNEAMRNTLLNACQKRVENSLAKISWVIVNFIAAAGERLFRKSVMPDLVRKFIFLLLLSFPAPLCAQVDLPSESILPGRQALPTFSHDSLPAEAEIPGLPVVTPPKEDPAAPQVSPSDLIPLPGEDQLPQFEVVQQVALPEDPPWLRLSLSGPTAPLQTVCFSRDGSHLLAGGNDKLVHSWIAAPRQAGQPQRWIYETPVRWQVQRATRGDIHTIAPLRGKFAFAGIGASALTGEIVLADEGRMAFERTLFDVEKGARSQILDLAASPTRLFSLDSEGSLQAWSADPQTGKWNFVSVPTSAEALSDKTGQLRPWRLRGSRLAASDHGFLYFPVAVRSEQGIPYWRVGKWNGSGSAALVPQINQEFPGGIGAMACDASGQRIAAADISDASKLVLTDLKNAASSLSIATDANVRDVTMSADGTKVAAILAKSPQGPFELRIWNWNKNAKPGLLSTVPLPSVAAACAFRPDGKFVAVTQEQAIEVYELAQLDKAVRLTTPLITPGKVAFTLDVDYKLVIQPSGDSSEAIVFDTSKRQYSIPKPTPATVPANPWAGKWSLRQQVLDRGTKFVFQVMQNDQIYCQIPTAILGTARVTSVCWLAHGERRDVPSWIVIGTTGRNHAYLLDISDPQNVRVLREFRGHSSAVRSVGVSVDERYLVTASDDGLVNLWKLTEKAPSSPLQNAWGAEFEIVQNHLVVRNIIPDGPLYYRGVRSGDVIASVAIRPDANSDLADQNEKTIADAQGILDTLKATSGQTMLRFQITRNGAAQRPFYLHPAWQPLASLAMTAQREWAFWTPYGYYDASFNGHRIFGWQINKGIDQAPDFFLAAELRKQLEKPRVMERLLPSGSLSAAMQVAKATVPFDLHHRLEALASLRPQIEITTPTTDQALTGSAALLEAIVKVPPGAELVPPKAFANGVPAVELVAQETSATDDGVRHTFRWQMALPPEERVRFDVVAGTTDGILATQSITAVQDLPAKIAPPRIFVIAAGISHYDDQQIPQLDFAAANAQALVDTMEQHARQANVETIVLTDASVTQPLWNVAADSMWQRLRETARPQDVVLLFLSGHGVRDVETKRYFFLTSDSRFADVAGRRYERCISSDAFQQYFAGLPCRKVAILDTCHSGAIQPLRQDDLKVMLRSLEEDVILTITASEGDEEAFESRDRQLGRFTARLVEGLSGQADQPEYGGNGDGQVSLNEAAQYVEATVPQDAAAAGQSQHPSIFPRDLFPLINVPLSTSEAP</sequence>
<reference evidence="3 4" key="1">
    <citation type="submission" date="2018-02" db="EMBL/GenBank/DDBJ databases">
        <title>Comparative genomes isolates from brazilian mangrove.</title>
        <authorList>
            <person name="Araujo J.E."/>
            <person name="Taketani R.G."/>
            <person name="Silva M.C.P."/>
            <person name="Loureco M.V."/>
            <person name="Andreote F.D."/>
        </authorList>
    </citation>
    <scope>NUCLEOTIDE SEQUENCE [LARGE SCALE GENOMIC DNA]</scope>
    <source>
        <strain evidence="3 4">NAP PRIS-MGV</strain>
    </source>
</reference>
<dbReference type="InterPro" id="IPR011600">
    <property type="entry name" value="Pept_C14_caspase"/>
</dbReference>
<dbReference type="SUPFAM" id="SSF52129">
    <property type="entry name" value="Caspase-like"/>
    <property type="match status" value="1"/>
</dbReference>
<organism evidence="3 4">
    <name type="scientific">Blastopirellula marina</name>
    <dbReference type="NCBI Taxonomy" id="124"/>
    <lineage>
        <taxon>Bacteria</taxon>
        <taxon>Pseudomonadati</taxon>
        <taxon>Planctomycetota</taxon>
        <taxon>Planctomycetia</taxon>
        <taxon>Pirellulales</taxon>
        <taxon>Pirellulaceae</taxon>
        <taxon>Blastopirellula</taxon>
    </lineage>
</organism>
<dbReference type="InterPro" id="IPR001680">
    <property type="entry name" value="WD40_rpt"/>
</dbReference>
<proteinExistence type="predicted"/>
<feature type="repeat" description="WD" evidence="1">
    <location>
        <begin position="199"/>
        <end position="230"/>
    </location>
</feature>
<dbReference type="GO" id="GO:0006508">
    <property type="term" value="P:proteolysis"/>
    <property type="evidence" value="ECO:0007669"/>
    <property type="project" value="InterPro"/>
</dbReference>
<dbReference type="EMBL" id="PUIB01000008">
    <property type="protein sequence ID" value="PQO40668.1"/>
    <property type="molecule type" value="Genomic_DNA"/>
</dbReference>
<dbReference type="InterPro" id="IPR015943">
    <property type="entry name" value="WD40/YVTN_repeat-like_dom_sf"/>
</dbReference>
<accession>A0A2S8G896</accession>
<dbReference type="Gene3D" id="3.40.50.1460">
    <property type="match status" value="1"/>
</dbReference>
<dbReference type="PROSITE" id="PS50294">
    <property type="entry name" value="WD_REPEATS_REGION"/>
    <property type="match status" value="1"/>
</dbReference>
<dbReference type="Proteomes" id="UP000239388">
    <property type="component" value="Unassembled WGS sequence"/>
</dbReference>
<name>A0A2S8G896_9BACT</name>
<evidence type="ECO:0000313" key="4">
    <source>
        <dbReference type="Proteomes" id="UP000239388"/>
    </source>
</evidence>
<dbReference type="PANTHER" id="PTHR19879:SF9">
    <property type="entry name" value="TRANSCRIPTION INITIATION FACTOR TFIID SUBUNIT 5"/>
    <property type="match status" value="1"/>
</dbReference>
<dbReference type="SUPFAM" id="SSF50998">
    <property type="entry name" value="Quinoprotein alcohol dehydrogenase-like"/>
    <property type="match status" value="1"/>
</dbReference>